<keyword evidence="1" id="KW-1133">Transmembrane helix</keyword>
<protein>
    <submittedName>
        <fullName evidence="2">Uncharacterized protein</fullName>
    </submittedName>
</protein>
<feature type="transmembrane region" description="Helical" evidence="1">
    <location>
        <begin position="16"/>
        <end position="32"/>
    </location>
</feature>
<dbReference type="EMBL" id="CACRUC010000015">
    <property type="protein sequence ID" value="VYT84691.1"/>
    <property type="molecule type" value="Genomic_DNA"/>
</dbReference>
<keyword evidence="1" id="KW-0812">Transmembrane</keyword>
<organism evidence="2">
    <name type="scientific">Streptococcus parasanguinis</name>
    <dbReference type="NCBI Taxonomy" id="1318"/>
    <lineage>
        <taxon>Bacteria</taxon>
        <taxon>Bacillati</taxon>
        <taxon>Bacillota</taxon>
        <taxon>Bacilli</taxon>
        <taxon>Lactobacillales</taxon>
        <taxon>Streptococcaceae</taxon>
        <taxon>Streptococcus</taxon>
    </lineage>
</organism>
<name>A0A6N2ZYY9_STRPA</name>
<reference evidence="2" key="1">
    <citation type="submission" date="2019-11" db="EMBL/GenBank/DDBJ databases">
        <authorList>
            <person name="Feng L."/>
        </authorList>
    </citation>
    <scope>NUCLEOTIDE SEQUENCE</scope>
    <source>
        <strain evidence="2">SparasanguinisLFYP13</strain>
    </source>
</reference>
<evidence type="ECO:0000256" key="1">
    <source>
        <dbReference type="SAM" id="Phobius"/>
    </source>
</evidence>
<gene>
    <name evidence="2" type="ORF">SPLFYP13_00298</name>
</gene>
<accession>A0A6N2ZYY9</accession>
<dbReference type="AlphaFoldDB" id="A0A6N2ZYY9"/>
<keyword evidence="1" id="KW-0472">Membrane</keyword>
<proteinExistence type="predicted"/>
<evidence type="ECO:0000313" key="2">
    <source>
        <dbReference type="EMBL" id="VYT84691.1"/>
    </source>
</evidence>
<sequence length="33" mass="3842">MGLIKDTSELFGIKDPNIIISFVLKMIFILRFK</sequence>